<feature type="region of interest" description="Disordered" evidence="1">
    <location>
        <begin position="238"/>
        <end position="270"/>
    </location>
</feature>
<gene>
    <name evidence="2" type="ORF">Ocin01_15508</name>
</gene>
<dbReference type="Proteomes" id="UP000094527">
    <property type="component" value="Unassembled WGS sequence"/>
</dbReference>
<feature type="region of interest" description="Disordered" evidence="1">
    <location>
        <begin position="530"/>
        <end position="572"/>
    </location>
</feature>
<evidence type="ECO:0000313" key="3">
    <source>
        <dbReference type="Proteomes" id="UP000094527"/>
    </source>
</evidence>
<reference evidence="2 3" key="1">
    <citation type="journal article" date="2016" name="Genome Biol. Evol.">
        <title>Gene Family Evolution Reflects Adaptation to Soil Environmental Stressors in the Genome of the Collembolan Orchesella cincta.</title>
        <authorList>
            <person name="Faddeeva-Vakhrusheva A."/>
            <person name="Derks M.F."/>
            <person name="Anvar S.Y."/>
            <person name="Agamennone V."/>
            <person name="Suring W."/>
            <person name="Smit S."/>
            <person name="van Straalen N.M."/>
            <person name="Roelofs D."/>
        </authorList>
    </citation>
    <scope>NUCLEOTIDE SEQUENCE [LARGE SCALE GENOMIC DNA]</scope>
    <source>
        <tissue evidence="2">Mixed pool</tissue>
    </source>
</reference>
<proteinExistence type="predicted"/>
<comment type="caution">
    <text evidence="2">The sequence shown here is derived from an EMBL/GenBank/DDBJ whole genome shotgun (WGS) entry which is preliminary data.</text>
</comment>
<feature type="compositionally biased region" description="Polar residues" evidence="1">
    <location>
        <begin position="244"/>
        <end position="253"/>
    </location>
</feature>
<name>A0A1D2ME53_ORCCI</name>
<dbReference type="EMBL" id="LJIJ01001643">
    <property type="protein sequence ID" value="ODM91174.1"/>
    <property type="molecule type" value="Genomic_DNA"/>
</dbReference>
<sequence>MDEVKAKVVDVVILKRKLATNMEEGDKAHSCEPKKYKNIETLNGPECLKTIREIIKHGYKEEDADVVIEHKGQETLNDLIDFIFEVPTTKSEVEKLKKVISSRTSSTNRHIVIENVVIPSTASVSNEKHGGTEEESFQDLITGLQKVDGFQTEFWGSSIDTAATVFCPSENFTEEEKTLTMRQFLQDDDVLEEDDELNSTEVLSVQDRHCDTLESTFIRNENHEHTVVLNTLEENRNHGDSYKANLSNTPQQDKQVDTPPDTFTPSAHSASVEIGTDEYGKAVEESRICKDSEVNLHNAQQLNEQDVYADSFHSSDVEFCTDAYGDARIDMINEPNEITSDYVLEMVLAQASEVSTYAEQSHRLSENEISETQQLTTQEHENNFHNDVGVTEYASMQPSNSNGVKGKDETENVVVEQENANIDQGESSSTECSPTKEKETGENSSVASIASKTSSVTDCSVMLERVEDVLNPNKSKTGNPNVTSNGRKIVDATKLQRQVKDKWDAWKKTQEAQASNPSVVPLNCPTDTPSQVCTEANGNPQPETTNHDETSTREIDLEPSHSSDVQTGAVQERVDSRAIDENSNSQLNTTSTVDLPNERLQVDKIDNRQKKELKKVTYTQKQLLSMMKSEAMKEIPNMSLLSEWMEKSFENRKLKLVHPRYDLGKIVKMYPAMSLYQIVKEEYGRLLNDPKKMEKLEEKLMIEFDSVCKLKRRKFGKQHHLHEESKKRWKNNPNPELKKVLGMLCFAFHLAENAVVKSLCKLRSEDEEPKVRQMVTPTLDVCESQIFEPNTEMWIYVDAERYLKVPNFYEGVLCIYAIYWVYNIQYPPNLKLLLEFLDAMVGNPQTKYTGDIVKLF</sequence>
<organism evidence="2 3">
    <name type="scientific">Orchesella cincta</name>
    <name type="common">Springtail</name>
    <name type="synonym">Podura cincta</name>
    <dbReference type="NCBI Taxonomy" id="48709"/>
    <lineage>
        <taxon>Eukaryota</taxon>
        <taxon>Metazoa</taxon>
        <taxon>Ecdysozoa</taxon>
        <taxon>Arthropoda</taxon>
        <taxon>Hexapoda</taxon>
        <taxon>Collembola</taxon>
        <taxon>Entomobryomorpha</taxon>
        <taxon>Entomobryoidea</taxon>
        <taxon>Orchesellidae</taxon>
        <taxon>Orchesellinae</taxon>
        <taxon>Orchesella</taxon>
    </lineage>
</organism>
<protein>
    <submittedName>
        <fullName evidence="2">Uncharacterized protein</fullName>
    </submittedName>
</protein>
<feature type="compositionally biased region" description="Basic and acidic residues" evidence="1">
    <location>
        <begin position="545"/>
        <end position="561"/>
    </location>
</feature>
<feature type="region of interest" description="Disordered" evidence="1">
    <location>
        <begin position="418"/>
        <end position="455"/>
    </location>
</feature>
<accession>A0A1D2ME53</accession>
<feature type="compositionally biased region" description="Low complexity" evidence="1">
    <location>
        <begin position="444"/>
        <end position="455"/>
    </location>
</feature>
<feature type="compositionally biased region" description="Polar residues" evidence="1">
    <location>
        <begin position="418"/>
        <end position="433"/>
    </location>
</feature>
<evidence type="ECO:0000313" key="2">
    <source>
        <dbReference type="EMBL" id="ODM91174.1"/>
    </source>
</evidence>
<feature type="compositionally biased region" description="Polar residues" evidence="1">
    <location>
        <begin position="530"/>
        <end position="544"/>
    </location>
</feature>
<evidence type="ECO:0000256" key="1">
    <source>
        <dbReference type="SAM" id="MobiDB-lite"/>
    </source>
</evidence>
<dbReference type="OrthoDB" id="8298960at2759"/>
<dbReference type="AlphaFoldDB" id="A0A1D2ME53"/>
<keyword evidence="3" id="KW-1185">Reference proteome</keyword>